<comment type="caution">
    <text evidence="1">The sequence shown here is derived from an EMBL/GenBank/DDBJ whole genome shotgun (WGS) entry which is preliminary data.</text>
</comment>
<dbReference type="PANTHER" id="PTHR47604:SF1">
    <property type="entry name" value="ADENYLYL CYCLASE"/>
    <property type="match status" value="1"/>
</dbReference>
<evidence type="ECO:0000313" key="1">
    <source>
        <dbReference type="EMBL" id="KAJ8434929.1"/>
    </source>
</evidence>
<dbReference type="PANTHER" id="PTHR47604">
    <property type="entry name" value="ADENYLYL CYCLASE"/>
    <property type="match status" value="1"/>
</dbReference>
<keyword evidence="2" id="KW-1185">Reference proteome</keyword>
<gene>
    <name evidence="1" type="ORF">Cgig2_029775</name>
</gene>
<sequence length="281" mass="32032">MKKHAKNKIVDLSGVDQQKLGLSRLEQVELAVNRLKQFKSKFVSELEQVEAGAGDVESLWKIEKLRSETYEQHSIKSAFSCAKALDAFKSKVRYTLSFYNPRKRRLHICDTIPRYPRRESGPLVGVISSWKGHAFLLERNPGSAATVIHAANQEPVVAGWDSQEIFIPLCQRPRAQRPLNRDQRGIHSLGFARKWKQSIGVKLKRVLSIGLGLVVEVRNQRVNLRSRVSPILRTRVRVSRTFPASKGQCIVAELQKLVSEWPLEVVMHQKREDKKRSEVVG</sequence>
<dbReference type="AlphaFoldDB" id="A0A9Q1K184"/>
<reference evidence="1" key="1">
    <citation type="submission" date="2022-04" db="EMBL/GenBank/DDBJ databases">
        <title>Carnegiea gigantea Genome sequencing and assembly v2.</title>
        <authorList>
            <person name="Copetti D."/>
            <person name="Sanderson M.J."/>
            <person name="Burquez A."/>
            <person name="Wojciechowski M.F."/>
        </authorList>
    </citation>
    <scope>NUCLEOTIDE SEQUENCE</scope>
    <source>
        <strain evidence="1">SGP5-SGP5p</strain>
        <tissue evidence="1">Aerial part</tissue>
    </source>
</reference>
<evidence type="ECO:0000313" key="2">
    <source>
        <dbReference type="Proteomes" id="UP001153076"/>
    </source>
</evidence>
<accession>A0A9Q1K184</accession>
<organism evidence="1 2">
    <name type="scientific">Carnegiea gigantea</name>
    <dbReference type="NCBI Taxonomy" id="171969"/>
    <lineage>
        <taxon>Eukaryota</taxon>
        <taxon>Viridiplantae</taxon>
        <taxon>Streptophyta</taxon>
        <taxon>Embryophyta</taxon>
        <taxon>Tracheophyta</taxon>
        <taxon>Spermatophyta</taxon>
        <taxon>Magnoliopsida</taxon>
        <taxon>eudicotyledons</taxon>
        <taxon>Gunneridae</taxon>
        <taxon>Pentapetalae</taxon>
        <taxon>Caryophyllales</taxon>
        <taxon>Cactineae</taxon>
        <taxon>Cactaceae</taxon>
        <taxon>Cactoideae</taxon>
        <taxon>Echinocereeae</taxon>
        <taxon>Carnegiea</taxon>
    </lineage>
</organism>
<dbReference type="Proteomes" id="UP001153076">
    <property type="component" value="Unassembled WGS sequence"/>
</dbReference>
<name>A0A9Q1K184_9CARY</name>
<dbReference type="OrthoDB" id="2016320at2759"/>
<proteinExistence type="predicted"/>
<protein>
    <submittedName>
        <fullName evidence="1">Uncharacterized protein</fullName>
    </submittedName>
</protein>
<dbReference type="EMBL" id="JAKOGI010000445">
    <property type="protein sequence ID" value="KAJ8434929.1"/>
    <property type="molecule type" value="Genomic_DNA"/>
</dbReference>